<keyword evidence="4 11" id="KW-0067">ATP-binding</keyword>
<dbReference type="EC" id="4.2.1.136" evidence="11"/>
<dbReference type="GO" id="GO:0016301">
    <property type="term" value="F:kinase activity"/>
    <property type="evidence" value="ECO:0007669"/>
    <property type="project" value="UniProtKB-KW"/>
</dbReference>
<dbReference type="GO" id="GO:0110051">
    <property type="term" value="P:metabolite repair"/>
    <property type="evidence" value="ECO:0007669"/>
    <property type="project" value="TreeGrafter"/>
</dbReference>
<evidence type="ECO:0000256" key="13">
    <source>
        <dbReference type="SAM" id="MobiDB-lite"/>
    </source>
</evidence>
<feature type="binding site" evidence="12">
    <location>
        <position position="155"/>
    </location>
    <ligand>
        <name>K(+)</name>
        <dbReference type="ChEBI" id="CHEBI:29103"/>
    </ligand>
</feature>
<evidence type="ECO:0000256" key="1">
    <source>
        <dbReference type="ARBA" id="ARBA00006001"/>
    </source>
</evidence>
<reference evidence="16 17" key="1">
    <citation type="submission" date="2014-03" db="EMBL/GenBank/DDBJ databases">
        <title>Genomics of Bifidobacteria.</title>
        <authorList>
            <person name="Ventura M."/>
            <person name="Milani C."/>
            <person name="Lugli G.A."/>
        </authorList>
    </citation>
    <scope>NUCLEOTIDE SEQUENCE [LARGE SCALE GENOMIC DNA]</scope>
    <source>
        <strain evidence="16 17">DSM 22766</strain>
    </source>
</reference>
<comment type="cofactor">
    <cofactor evidence="11">
        <name>Mg(2+)</name>
        <dbReference type="ChEBI" id="CHEBI:18420"/>
    </cofactor>
</comment>
<dbReference type="SUPFAM" id="SSF64153">
    <property type="entry name" value="YjeF N-terminal domain-like"/>
    <property type="match status" value="1"/>
</dbReference>
<comment type="similarity">
    <text evidence="2">In the C-terminal section; belongs to the NnrD/CARKD family.</text>
</comment>
<evidence type="ECO:0000256" key="6">
    <source>
        <dbReference type="ARBA" id="ARBA00023027"/>
    </source>
</evidence>
<dbReference type="Pfam" id="PF01256">
    <property type="entry name" value="Carb_kinase"/>
    <property type="match status" value="1"/>
</dbReference>
<dbReference type="HAMAP" id="MF_01965">
    <property type="entry name" value="NADHX_dehydratase"/>
    <property type="match status" value="1"/>
</dbReference>
<comment type="similarity">
    <text evidence="11">Belongs to the NnrD/CARKD family.</text>
</comment>
<feature type="region of interest" description="Disordered" evidence="13">
    <location>
        <begin position="608"/>
        <end position="629"/>
    </location>
</feature>
<feature type="binding site" evidence="11">
    <location>
        <position position="420"/>
    </location>
    <ligand>
        <name>(6S)-NADPHX</name>
        <dbReference type="ChEBI" id="CHEBI:64076"/>
    </ligand>
</feature>
<comment type="catalytic activity">
    <reaction evidence="9 11">
        <text>(6S)-NADHX + ADP = AMP + phosphate + NADH + H(+)</text>
        <dbReference type="Rhea" id="RHEA:32223"/>
        <dbReference type="ChEBI" id="CHEBI:15378"/>
        <dbReference type="ChEBI" id="CHEBI:43474"/>
        <dbReference type="ChEBI" id="CHEBI:57945"/>
        <dbReference type="ChEBI" id="CHEBI:64074"/>
        <dbReference type="ChEBI" id="CHEBI:456215"/>
        <dbReference type="ChEBI" id="CHEBI:456216"/>
        <dbReference type="EC" id="4.2.1.136"/>
    </reaction>
</comment>
<comment type="subunit">
    <text evidence="11">Homotetramer.</text>
</comment>
<sequence>MSNEESWVLDKLTTTAYQSSTVRSLERPLLDDGVPLMRMAAKAVALNARLLLAMSGMELDQARVVLLAGGGDNGGDGLYAGALLASAGSDVTAVATSNDLHDQGLTAFLQAGGVVLALSQDSDIPGSDAPASADEAAERLEQAVSLARSADLVIDAMTGIGLNGALHGVADALACELGQADGGLAPDVGIPQDGKSKRPLVLAVDLPSGIGVDDGSLPGSYIPADVTVTFGALKPCCLLPPAAYTCGRTVLVDFGFDLDSIRPDVEAMTAQGAADVIRAPRIDDSKYTRGVVGLVTGSERYPGAAILSTRAAAAAGAGMVRYMGPSRPTDAVLAALPEAVSGPGRVQSLVLGSGVPTEQAANDEEPQRETIGGILRTRFAARPSDEDSEGDTEIPAVADAGALDLLPGGKTPPTLVLTPHFGELAKLLNSCGESLSASDIAAEPLNWAIKAWELTGATVLLKGAVSIIVGEDQEGRMRVMTTGFGPVWLSTAGSGDVLAGVLGATLAGAADRLEEEPWQTVPIAASGAFLHGLAGSLASGGLQRGWRQPLVYDPENPSDFLERAQDGWKAESKGAGPWSPLGHPIHATDIVSHLEEAQGLLLALPYTSQGEDDADDDADAPDGIPADGPADWALLQAGWAGPAEFGQAASAGIDSLWF</sequence>
<feature type="compositionally biased region" description="Acidic residues" evidence="13">
    <location>
        <begin position="610"/>
        <end position="620"/>
    </location>
</feature>
<dbReference type="GO" id="GO:0046496">
    <property type="term" value="P:nicotinamide nucleotide metabolic process"/>
    <property type="evidence" value="ECO:0007669"/>
    <property type="project" value="UniProtKB-UniRule"/>
</dbReference>
<dbReference type="eggNOG" id="COG0062">
    <property type="taxonomic scope" value="Bacteria"/>
</dbReference>
<feature type="binding site" evidence="11">
    <location>
        <begin position="462"/>
        <end position="466"/>
    </location>
    <ligand>
        <name>AMP</name>
        <dbReference type="ChEBI" id="CHEBI:456215"/>
    </ligand>
</feature>
<dbReference type="AlphaFoldDB" id="A0A086Z0J7"/>
<organism evidence="16 17">
    <name type="scientific">Bifidobacterium actinocoloniiforme DSM 22766</name>
    <dbReference type="NCBI Taxonomy" id="1437605"/>
    <lineage>
        <taxon>Bacteria</taxon>
        <taxon>Bacillati</taxon>
        <taxon>Actinomycetota</taxon>
        <taxon>Actinomycetes</taxon>
        <taxon>Bifidobacteriales</taxon>
        <taxon>Bifidobacteriaceae</taxon>
        <taxon>Bifidobacterium</taxon>
    </lineage>
</organism>
<evidence type="ECO:0000256" key="12">
    <source>
        <dbReference type="HAMAP-Rule" id="MF_01966"/>
    </source>
</evidence>
<evidence type="ECO:0000256" key="5">
    <source>
        <dbReference type="ARBA" id="ARBA00022857"/>
    </source>
</evidence>
<evidence type="ECO:0000313" key="17">
    <source>
        <dbReference type="Proteomes" id="UP000029015"/>
    </source>
</evidence>
<evidence type="ECO:0000259" key="15">
    <source>
        <dbReference type="PROSITE" id="PS51385"/>
    </source>
</evidence>
<dbReference type="RefSeq" id="WP_081924842.1">
    <property type="nucleotide sequence ID" value="NZ_CP011786.1"/>
</dbReference>
<evidence type="ECO:0000256" key="2">
    <source>
        <dbReference type="ARBA" id="ARBA00009524"/>
    </source>
</evidence>
<keyword evidence="7 11" id="KW-0456">Lyase</keyword>
<keyword evidence="12" id="KW-0630">Potassium</keyword>
<feature type="binding site" evidence="12">
    <location>
        <position position="208"/>
    </location>
    <ligand>
        <name>K(+)</name>
        <dbReference type="ChEBI" id="CHEBI:29103"/>
    </ligand>
</feature>
<dbReference type="Pfam" id="PF03853">
    <property type="entry name" value="YjeF_N"/>
    <property type="match status" value="1"/>
</dbReference>
<dbReference type="Proteomes" id="UP000029015">
    <property type="component" value="Unassembled WGS sequence"/>
</dbReference>
<comment type="caution">
    <text evidence="12">Lacks conserved residue(s) required for the propagation of feature annotation.</text>
</comment>
<comment type="similarity">
    <text evidence="12">Belongs to the NnrE/AIBP family.</text>
</comment>
<dbReference type="InterPro" id="IPR029056">
    <property type="entry name" value="Ribokinase-like"/>
</dbReference>
<evidence type="ECO:0000256" key="10">
    <source>
        <dbReference type="ARBA" id="ARBA00049209"/>
    </source>
</evidence>
<dbReference type="OrthoDB" id="9806925at2"/>
<feature type="binding site" evidence="12">
    <location>
        <position position="205"/>
    </location>
    <ligand>
        <name>(6S)-NADPHX</name>
        <dbReference type="ChEBI" id="CHEBI:64076"/>
    </ligand>
</feature>
<evidence type="ECO:0000313" key="16">
    <source>
        <dbReference type="EMBL" id="KFI40047.1"/>
    </source>
</evidence>
<comment type="caution">
    <text evidence="16">The sequence shown here is derived from an EMBL/GenBank/DDBJ whole genome shotgun (WGS) entry which is preliminary data.</text>
</comment>
<protein>
    <recommendedName>
        <fullName evidence="11 12">Multifunctional fusion protein</fullName>
    </recommendedName>
    <domain>
        <recommendedName>
            <fullName evidence="11">ADP-dependent (S)-NAD(P)H-hydrate dehydratase</fullName>
            <ecNumber evidence="11">4.2.1.136</ecNumber>
        </recommendedName>
        <alternativeName>
            <fullName evidence="11">ADP-dependent NAD(P)HX dehydratase</fullName>
        </alternativeName>
    </domain>
    <domain>
        <recommendedName>
            <fullName evidence="12">NAD(P)H-hydrate epimerase</fullName>
            <ecNumber evidence="12">5.1.99.6</ecNumber>
        </recommendedName>
        <alternativeName>
            <fullName evidence="12">NAD(P)HX epimerase</fullName>
        </alternativeName>
    </domain>
</protein>
<dbReference type="EC" id="5.1.99.6" evidence="12"/>
<dbReference type="PANTHER" id="PTHR12592">
    <property type="entry name" value="ATP-DEPENDENT (S)-NAD(P)H-HYDRATE DEHYDRATASE FAMILY MEMBER"/>
    <property type="match status" value="1"/>
</dbReference>
<feature type="domain" description="YjeF N-terminal" evidence="15">
    <location>
        <begin position="22"/>
        <end position="262"/>
    </location>
</feature>
<proteinExistence type="inferred from homology"/>
<dbReference type="InterPro" id="IPR036652">
    <property type="entry name" value="YjeF_N_dom_sf"/>
</dbReference>
<comment type="similarity">
    <text evidence="1">In the N-terminal section; belongs to the NnrE/AIBP family.</text>
</comment>
<dbReference type="GO" id="GO:0052856">
    <property type="term" value="F:NAD(P)HX epimerase activity"/>
    <property type="evidence" value="ECO:0007669"/>
    <property type="project" value="UniProtKB-UniRule"/>
</dbReference>
<dbReference type="PROSITE" id="PS51385">
    <property type="entry name" value="YJEF_N"/>
    <property type="match status" value="1"/>
</dbReference>
<evidence type="ECO:0000256" key="4">
    <source>
        <dbReference type="ARBA" id="ARBA00022840"/>
    </source>
</evidence>
<keyword evidence="16" id="KW-0418">Kinase</keyword>
<accession>A0A086Z0J7</accession>
<comment type="catalytic activity">
    <reaction evidence="10 11">
        <text>(6S)-NADPHX + ADP = AMP + phosphate + NADPH + H(+)</text>
        <dbReference type="Rhea" id="RHEA:32235"/>
        <dbReference type="ChEBI" id="CHEBI:15378"/>
        <dbReference type="ChEBI" id="CHEBI:43474"/>
        <dbReference type="ChEBI" id="CHEBI:57783"/>
        <dbReference type="ChEBI" id="CHEBI:64076"/>
        <dbReference type="ChEBI" id="CHEBI:456215"/>
        <dbReference type="ChEBI" id="CHEBI:456216"/>
        <dbReference type="EC" id="4.2.1.136"/>
    </reaction>
</comment>
<comment type="cofactor">
    <cofactor evidence="12">
        <name>K(+)</name>
        <dbReference type="ChEBI" id="CHEBI:29103"/>
    </cofactor>
    <text evidence="12">Binds 1 potassium ion per subunit.</text>
</comment>
<feature type="binding site" evidence="11">
    <location>
        <position position="495"/>
    </location>
    <ligand>
        <name>AMP</name>
        <dbReference type="ChEBI" id="CHEBI:456215"/>
    </ligand>
</feature>
<feature type="binding site" evidence="12">
    <location>
        <position position="73"/>
    </location>
    <ligand>
        <name>K(+)</name>
        <dbReference type="ChEBI" id="CHEBI:29103"/>
    </ligand>
</feature>
<feature type="binding site" evidence="12">
    <location>
        <begin position="72"/>
        <end position="76"/>
    </location>
    <ligand>
        <name>(6S)-NADPHX</name>
        <dbReference type="ChEBI" id="CHEBI:64076"/>
    </ligand>
</feature>
<comment type="catalytic activity">
    <reaction evidence="12">
        <text>(6R)-NADHX = (6S)-NADHX</text>
        <dbReference type="Rhea" id="RHEA:32215"/>
        <dbReference type="ChEBI" id="CHEBI:64074"/>
        <dbReference type="ChEBI" id="CHEBI:64075"/>
        <dbReference type="EC" id="5.1.99.6"/>
    </reaction>
</comment>
<keyword evidence="3 11" id="KW-0547">Nucleotide-binding</keyword>
<gene>
    <name evidence="11" type="primary">nnrD</name>
    <name evidence="12" type="synonym">nnrE</name>
    <name evidence="16" type="ORF">BACT_0749</name>
</gene>
<evidence type="ECO:0000256" key="11">
    <source>
        <dbReference type="HAMAP-Rule" id="MF_01965"/>
    </source>
</evidence>
<dbReference type="CDD" id="cd01171">
    <property type="entry name" value="YXKO-related"/>
    <property type="match status" value="1"/>
</dbReference>
<feature type="binding site" evidence="11">
    <location>
        <position position="496"/>
    </location>
    <ligand>
        <name>(6S)-NADPHX</name>
        <dbReference type="ChEBI" id="CHEBI:64076"/>
    </ligand>
</feature>
<dbReference type="InterPro" id="IPR004443">
    <property type="entry name" value="YjeF_N_dom"/>
</dbReference>
<keyword evidence="12" id="KW-0413">Isomerase</keyword>
<dbReference type="PANTHER" id="PTHR12592:SF0">
    <property type="entry name" value="ATP-DEPENDENT (S)-NAD(P)H-HYDRATE DEHYDRATASE"/>
    <property type="match status" value="1"/>
</dbReference>
<feature type="domain" description="YjeF C-terminal" evidence="14">
    <location>
        <begin position="269"/>
        <end position="601"/>
    </location>
</feature>
<evidence type="ECO:0000256" key="3">
    <source>
        <dbReference type="ARBA" id="ARBA00022741"/>
    </source>
</evidence>
<evidence type="ECO:0000256" key="9">
    <source>
        <dbReference type="ARBA" id="ARBA00048238"/>
    </source>
</evidence>
<feature type="binding site" evidence="11">
    <location>
        <position position="304"/>
    </location>
    <ligand>
        <name>(6S)-NADPHX</name>
        <dbReference type="ChEBI" id="CHEBI:64076"/>
    </ligand>
</feature>
<dbReference type="GO" id="GO:0005524">
    <property type="term" value="F:ATP binding"/>
    <property type="evidence" value="ECO:0007669"/>
    <property type="project" value="UniProtKB-KW"/>
</dbReference>
<comment type="function">
    <text evidence="8">Bifunctional enzyme that catalyzes the epimerization of the S- and R-forms of NAD(P)HX and the dehydration of the S-form of NAD(P)HX at the expense of ADP, which is converted to AMP. This allows the repair of both epimers of NAD(P)HX, a damaged form of NAD(P)H that is a result of enzymatic or heat-dependent hydration.</text>
</comment>
<keyword evidence="5 11" id="KW-0521">NADP</keyword>
<dbReference type="Gene3D" id="3.40.1190.20">
    <property type="match status" value="1"/>
</dbReference>
<dbReference type="Gene3D" id="3.40.50.10260">
    <property type="entry name" value="YjeF N-terminal domain"/>
    <property type="match status" value="1"/>
</dbReference>
<feature type="binding site" evidence="11">
    <location>
        <position position="354"/>
    </location>
    <ligand>
        <name>(6S)-NADPHX</name>
        <dbReference type="ChEBI" id="CHEBI:64076"/>
    </ligand>
</feature>
<dbReference type="eggNOG" id="COG0063">
    <property type="taxonomic scope" value="Bacteria"/>
</dbReference>
<keyword evidence="16" id="KW-0808">Transferase</keyword>
<comment type="catalytic activity">
    <reaction evidence="12">
        <text>(6R)-NADPHX = (6S)-NADPHX</text>
        <dbReference type="Rhea" id="RHEA:32227"/>
        <dbReference type="ChEBI" id="CHEBI:64076"/>
        <dbReference type="ChEBI" id="CHEBI:64077"/>
        <dbReference type="EC" id="5.1.99.6"/>
    </reaction>
</comment>
<dbReference type="HAMAP" id="MF_01966">
    <property type="entry name" value="NADHX_epimerase"/>
    <property type="match status" value="1"/>
</dbReference>
<comment type="function">
    <text evidence="12">Catalyzes the epimerization of the S- and R-forms of NAD(P)HX, a damaged form of NAD(P)H that is a result of enzymatic or heat-dependent hydration. This is a prerequisite for the S-specific NAD(P)H-hydrate dehydratase to allow the repair of both epimers of NAD(P)HX.</text>
</comment>
<dbReference type="SUPFAM" id="SSF53613">
    <property type="entry name" value="Ribokinase-like"/>
    <property type="match status" value="1"/>
</dbReference>
<feature type="binding site" evidence="12">
    <location>
        <begin position="159"/>
        <end position="165"/>
    </location>
    <ligand>
        <name>(6S)-NADPHX</name>
        <dbReference type="ChEBI" id="CHEBI:64076"/>
    </ligand>
</feature>
<dbReference type="InterPro" id="IPR017953">
    <property type="entry name" value="Carbohydrate_kinase_pred_CS"/>
</dbReference>
<dbReference type="PROSITE" id="PS51383">
    <property type="entry name" value="YJEF_C_3"/>
    <property type="match status" value="1"/>
</dbReference>
<keyword evidence="6 11" id="KW-0520">NAD</keyword>
<keyword evidence="12" id="KW-0479">Metal-binding</keyword>
<dbReference type="InterPro" id="IPR000631">
    <property type="entry name" value="CARKD"/>
</dbReference>
<evidence type="ECO:0000256" key="8">
    <source>
        <dbReference type="ARBA" id="ARBA00025153"/>
    </source>
</evidence>
<keyword evidence="17" id="KW-1185">Reference proteome</keyword>
<dbReference type="GO" id="GO:0052855">
    <property type="term" value="F:ADP-dependent NAD(P)H-hydrate dehydratase activity"/>
    <property type="evidence" value="ECO:0007669"/>
    <property type="project" value="UniProtKB-UniRule"/>
</dbReference>
<name>A0A086Z0J7_9BIFI</name>
<dbReference type="PROSITE" id="PS01050">
    <property type="entry name" value="YJEF_C_2"/>
    <property type="match status" value="1"/>
</dbReference>
<evidence type="ECO:0000256" key="7">
    <source>
        <dbReference type="ARBA" id="ARBA00023239"/>
    </source>
</evidence>
<dbReference type="EMBL" id="JGYK01000001">
    <property type="protein sequence ID" value="KFI40047.1"/>
    <property type="molecule type" value="Genomic_DNA"/>
</dbReference>
<dbReference type="GO" id="GO:0046872">
    <property type="term" value="F:metal ion binding"/>
    <property type="evidence" value="ECO:0007669"/>
    <property type="project" value="UniProtKB-KW"/>
</dbReference>
<comment type="function">
    <text evidence="11">Catalyzes the dehydration of the S-form of NAD(P)HX at the expense of ADP, which is converted to AMP. Together with NAD(P)HX epimerase, which catalyzes the epimerization of the S- and R-forms, the enzyme allows the repair of both epimers of NAD(P)HX, a damaged form of NAD(P)H that is a result of enzymatic or heat-dependent hydration.</text>
</comment>
<evidence type="ECO:0000259" key="14">
    <source>
        <dbReference type="PROSITE" id="PS51383"/>
    </source>
</evidence>